<dbReference type="Gene3D" id="3.40.50.150">
    <property type="entry name" value="Vaccinia Virus protein VP39"/>
    <property type="match status" value="1"/>
</dbReference>
<dbReference type="Gene3D" id="3.40.50.720">
    <property type="entry name" value="NAD(P)-binding Rossmann-like Domain"/>
    <property type="match status" value="1"/>
</dbReference>
<evidence type="ECO:0000313" key="3">
    <source>
        <dbReference type="EMBL" id="OGY65355.1"/>
    </source>
</evidence>
<dbReference type="EMBL" id="MHJJ01000011">
    <property type="protein sequence ID" value="OGY65355.1"/>
    <property type="molecule type" value="Genomic_DNA"/>
</dbReference>
<accession>A0A1G1ZLG0</accession>
<comment type="caution">
    <text evidence="3">The sequence shown here is derived from an EMBL/GenBank/DDBJ whole genome shotgun (WGS) entry which is preliminary data.</text>
</comment>
<dbReference type="Pfam" id="PF08421">
    <property type="entry name" value="Methyltransf_13"/>
    <property type="match status" value="1"/>
</dbReference>
<dbReference type="PANTHER" id="PTHR43861:SF5">
    <property type="entry name" value="BLL5978 PROTEIN"/>
    <property type="match status" value="1"/>
</dbReference>
<evidence type="ECO:0008006" key="5">
    <source>
        <dbReference type="Google" id="ProtNLM"/>
    </source>
</evidence>
<evidence type="ECO:0000259" key="2">
    <source>
        <dbReference type="Pfam" id="PF08484"/>
    </source>
</evidence>
<protein>
    <recommendedName>
        <fullName evidence="5">Methyltransferase</fullName>
    </recommendedName>
</protein>
<dbReference type="Proteomes" id="UP000177942">
    <property type="component" value="Unassembled WGS sequence"/>
</dbReference>
<dbReference type="InterPro" id="IPR013691">
    <property type="entry name" value="MeTrfase_14"/>
</dbReference>
<dbReference type="STRING" id="1798407.A3A16_02815"/>
<dbReference type="SUPFAM" id="SSF53335">
    <property type="entry name" value="S-adenosyl-L-methionine-dependent methyltransferases"/>
    <property type="match status" value="1"/>
</dbReference>
<organism evidence="3 4">
    <name type="scientific">Candidatus Harrisonbacteria bacterium RIFCSPLOWO2_01_FULL_44_18</name>
    <dbReference type="NCBI Taxonomy" id="1798407"/>
    <lineage>
        <taxon>Bacteria</taxon>
        <taxon>Candidatus Harrisoniibacteriota</taxon>
    </lineage>
</organism>
<dbReference type="Gene3D" id="6.10.250.3100">
    <property type="match status" value="1"/>
</dbReference>
<dbReference type="Gene3D" id="6.20.50.110">
    <property type="entry name" value="Methyltransferase, zinc-binding domain"/>
    <property type="match status" value="1"/>
</dbReference>
<dbReference type="AlphaFoldDB" id="A0A1G1ZLG0"/>
<evidence type="ECO:0000313" key="4">
    <source>
        <dbReference type="Proteomes" id="UP000177942"/>
    </source>
</evidence>
<dbReference type="Pfam" id="PF08484">
    <property type="entry name" value="Methyltransf_14"/>
    <property type="match status" value="1"/>
</dbReference>
<proteinExistence type="predicted"/>
<dbReference type="PANTHER" id="PTHR43861">
    <property type="entry name" value="TRANS-ACONITATE 2-METHYLTRANSFERASE-RELATED"/>
    <property type="match status" value="1"/>
</dbReference>
<evidence type="ECO:0000259" key="1">
    <source>
        <dbReference type="Pfam" id="PF08421"/>
    </source>
</evidence>
<feature type="domain" description="C-methyltransferase" evidence="2">
    <location>
        <begin position="258"/>
        <end position="415"/>
    </location>
</feature>
<feature type="domain" description="Methyltransferase putative zinc binding" evidence="1">
    <location>
        <begin position="17"/>
        <end position="78"/>
    </location>
</feature>
<dbReference type="InterPro" id="IPR029063">
    <property type="entry name" value="SAM-dependent_MTases_sf"/>
</dbReference>
<name>A0A1G1ZLG0_9BACT</name>
<dbReference type="InterPro" id="IPR013630">
    <property type="entry name" value="Methyltransf_Zn-bd_dom_put"/>
</dbReference>
<gene>
    <name evidence="3" type="ORF">A3A16_02815</name>
</gene>
<dbReference type="Pfam" id="PF13489">
    <property type="entry name" value="Methyltransf_23"/>
    <property type="match status" value="1"/>
</dbReference>
<dbReference type="CDD" id="cd02440">
    <property type="entry name" value="AdoMet_MTases"/>
    <property type="match status" value="1"/>
</dbReference>
<reference evidence="3 4" key="1">
    <citation type="journal article" date="2016" name="Nat. Commun.">
        <title>Thousands of microbial genomes shed light on interconnected biogeochemical processes in an aquifer system.</title>
        <authorList>
            <person name="Anantharaman K."/>
            <person name="Brown C.T."/>
            <person name="Hug L.A."/>
            <person name="Sharon I."/>
            <person name="Castelle C.J."/>
            <person name="Probst A.J."/>
            <person name="Thomas B.C."/>
            <person name="Singh A."/>
            <person name="Wilkins M.J."/>
            <person name="Karaoz U."/>
            <person name="Brodie E.L."/>
            <person name="Williams K.H."/>
            <person name="Hubbard S.S."/>
            <person name="Banfield J.F."/>
        </authorList>
    </citation>
    <scope>NUCLEOTIDE SEQUENCE [LARGE SCALE GENOMIC DNA]</scope>
</reference>
<dbReference type="InterPro" id="IPR038576">
    <property type="entry name" value="Methyltransf_Zn-bd_dom_put_sf"/>
</dbReference>
<sequence length="421" mass="47426">MKKIQSELNLSKARSNCRVCLSADLQEVLSLGSTPPANAFLKKENLGKAEPFFPLTLDFCKKCGFIQLQNIVSPELLFRDYVYVSSTSPVFVAHFEELAETIKNRFDFPANSLIVDIGSNDGILLQPFKARGWKILGIDPAVKIAEMATENGIETWPEFFNPKIAKKIIAEKGKAKIVSATSVFPHIDDLDNIVAGVKELLAEDGFFLVEAYYLADLVEKNLFDTIYHEHLSYFTVKTMSELFKRLGMEIFNVEKTNSHGGSLRVFAQRNRGARRINAVAQKFIAEETKRGFDRALTYLNFSNKIEENKNRLLRLLNDLKKRSKKIIGYGAPAKGNTLLNYFQIGPETLDYIVDDSSWKQGLYTPGMHIPVVSSAELSKNKPDYILILAWNFAEPIMKKLSQFAKEGGKFIVPIPNPTIKP</sequence>